<reference evidence="8" key="1">
    <citation type="submission" date="2018-02" db="EMBL/GenBank/DDBJ databases">
        <title>Rhizophora mucronata_Transcriptome.</title>
        <authorList>
            <person name="Meera S.P."/>
            <person name="Sreeshan A."/>
            <person name="Augustine A."/>
        </authorList>
    </citation>
    <scope>NUCLEOTIDE SEQUENCE</scope>
    <source>
        <tissue evidence="8">Leaf</tissue>
    </source>
</reference>
<dbReference type="SUPFAM" id="SSF90229">
    <property type="entry name" value="CCCH zinc finger"/>
    <property type="match status" value="1"/>
</dbReference>
<evidence type="ECO:0000256" key="5">
    <source>
        <dbReference type="ARBA" id="ARBA00023125"/>
    </source>
</evidence>
<dbReference type="EMBL" id="GGEC01068458">
    <property type="protein sequence ID" value="MBX48942.1"/>
    <property type="molecule type" value="Transcribed_RNA"/>
</dbReference>
<dbReference type="PROSITE" id="PS50103">
    <property type="entry name" value="ZF_C3H1"/>
    <property type="match status" value="1"/>
</dbReference>
<dbReference type="Pfam" id="PF18044">
    <property type="entry name" value="zf-CCCH_4"/>
    <property type="match status" value="1"/>
</dbReference>
<dbReference type="InterPro" id="IPR036855">
    <property type="entry name" value="Znf_CCCH_sf"/>
</dbReference>
<sequence length="380" mass="42730">MSTICAEQHKLRTFHQLLPTKEHSKDLEIPPRKLLTKKTHQENSLDVSPCGEFPNNLHGYLSCNDCTNYKESADDDDLDPYSFDHFRMYEFKVRRCTRNRSHDWTDCPFAHPGEKARRRDPRRYHYSGAICPEFRRGGCSRGDNCEFAHGVFECWLHPSRYRTEACKDGKKCNRKVCFFAHSPRQLRIPPEITCGSRKMDRGLASSCSSSPPLNHGHCYCLVCHSVASSPTSTLLGMSHLSPPLSPSMSPPLSQEKHRSLCGLLPISRNSDCLSKLRSGRALSYKDELTELMSSLEAMNFNGTAAPRVSVSANNRNVKIPWIDASLIAGEDLQQFILSPSAPSPAGSKNIFNGDFSRKGLIDEKTNIPDPDLGWVNDLLM</sequence>
<keyword evidence="2" id="KW-0677">Repeat</keyword>
<evidence type="ECO:0000259" key="7">
    <source>
        <dbReference type="PROSITE" id="PS50103"/>
    </source>
</evidence>
<keyword evidence="5" id="KW-0238">DNA-binding</keyword>
<dbReference type="PANTHER" id="PTHR14493">
    <property type="entry name" value="UNKEMPT FAMILY MEMBER"/>
    <property type="match status" value="1"/>
</dbReference>
<dbReference type="PANTHER" id="PTHR14493:SF90">
    <property type="entry name" value="ZINC FINGER CCCH DOMAIN-CONTAINING PROTEIN 2"/>
    <property type="match status" value="1"/>
</dbReference>
<dbReference type="InterPro" id="IPR045234">
    <property type="entry name" value="Unkempt-like"/>
</dbReference>
<evidence type="ECO:0000256" key="6">
    <source>
        <dbReference type="PROSITE-ProRule" id="PRU00723"/>
    </source>
</evidence>
<dbReference type="SMART" id="SM00356">
    <property type="entry name" value="ZnF_C3H1"/>
    <property type="match status" value="2"/>
</dbReference>
<protein>
    <submittedName>
        <fullName evidence="8">Zinc finger CCCH domain-containing protein 2</fullName>
    </submittedName>
</protein>
<dbReference type="InterPro" id="IPR057444">
    <property type="entry name" value="Znf-CCCH_AtC3H23-like"/>
</dbReference>
<dbReference type="Pfam" id="PF25512">
    <property type="entry name" value="zf-CCCH_AtC3H23"/>
    <property type="match status" value="1"/>
</dbReference>
<keyword evidence="3 6" id="KW-0863">Zinc-finger</keyword>
<evidence type="ECO:0000256" key="1">
    <source>
        <dbReference type="ARBA" id="ARBA00022723"/>
    </source>
</evidence>
<keyword evidence="4 6" id="KW-0862">Zinc</keyword>
<organism evidence="8">
    <name type="scientific">Rhizophora mucronata</name>
    <name type="common">Asiatic mangrove</name>
    <dbReference type="NCBI Taxonomy" id="61149"/>
    <lineage>
        <taxon>Eukaryota</taxon>
        <taxon>Viridiplantae</taxon>
        <taxon>Streptophyta</taxon>
        <taxon>Embryophyta</taxon>
        <taxon>Tracheophyta</taxon>
        <taxon>Spermatophyta</taxon>
        <taxon>Magnoliopsida</taxon>
        <taxon>eudicotyledons</taxon>
        <taxon>Gunneridae</taxon>
        <taxon>Pentapetalae</taxon>
        <taxon>rosids</taxon>
        <taxon>fabids</taxon>
        <taxon>Malpighiales</taxon>
        <taxon>Rhizophoraceae</taxon>
        <taxon>Rhizophora</taxon>
    </lineage>
</organism>
<dbReference type="GO" id="GO:0003677">
    <property type="term" value="F:DNA binding"/>
    <property type="evidence" value="ECO:0007669"/>
    <property type="project" value="UniProtKB-KW"/>
</dbReference>
<feature type="zinc finger region" description="C3H1-type" evidence="6">
    <location>
        <begin position="126"/>
        <end position="152"/>
    </location>
</feature>
<proteinExistence type="predicted"/>
<evidence type="ECO:0000313" key="8">
    <source>
        <dbReference type="EMBL" id="MBX48942.1"/>
    </source>
</evidence>
<dbReference type="AlphaFoldDB" id="A0A2P2P2J5"/>
<keyword evidence="1 6" id="KW-0479">Metal-binding</keyword>
<feature type="domain" description="C3H1-type" evidence="7">
    <location>
        <begin position="126"/>
        <end position="152"/>
    </location>
</feature>
<dbReference type="InterPro" id="IPR041367">
    <property type="entry name" value="Znf-CCCH_4"/>
</dbReference>
<dbReference type="GO" id="GO:0006355">
    <property type="term" value="P:regulation of DNA-templated transcription"/>
    <property type="evidence" value="ECO:0007669"/>
    <property type="project" value="UniProtKB-ARBA"/>
</dbReference>
<dbReference type="GO" id="GO:0008270">
    <property type="term" value="F:zinc ion binding"/>
    <property type="evidence" value="ECO:0007669"/>
    <property type="project" value="UniProtKB-KW"/>
</dbReference>
<name>A0A2P2P2J5_RHIMU</name>
<evidence type="ECO:0000256" key="3">
    <source>
        <dbReference type="ARBA" id="ARBA00022771"/>
    </source>
</evidence>
<dbReference type="InterPro" id="IPR000571">
    <property type="entry name" value="Znf_CCCH"/>
</dbReference>
<evidence type="ECO:0000256" key="2">
    <source>
        <dbReference type="ARBA" id="ARBA00022737"/>
    </source>
</evidence>
<accession>A0A2P2P2J5</accession>
<dbReference type="FunFam" id="3.30.1370.210:FF:000009">
    <property type="entry name" value="Zinc finger CCCH domain-containing protein 66"/>
    <property type="match status" value="1"/>
</dbReference>
<evidence type="ECO:0000256" key="4">
    <source>
        <dbReference type="ARBA" id="ARBA00022833"/>
    </source>
</evidence>
<dbReference type="Gene3D" id="3.30.1370.210">
    <property type="match status" value="1"/>
</dbReference>